<dbReference type="PANTHER" id="PTHR40078:SF1">
    <property type="entry name" value="INTEGRAL MEMBRANE PROTEIN"/>
    <property type="match status" value="1"/>
</dbReference>
<keyword evidence="1" id="KW-0812">Transmembrane</keyword>
<keyword evidence="1" id="KW-1133">Transmembrane helix</keyword>
<feature type="transmembrane region" description="Helical" evidence="1">
    <location>
        <begin position="60"/>
        <end position="81"/>
    </location>
</feature>
<feature type="transmembrane region" description="Helical" evidence="1">
    <location>
        <begin position="22"/>
        <end position="40"/>
    </location>
</feature>
<dbReference type="AlphaFoldDB" id="A0A1I4L240"/>
<dbReference type="OrthoDB" id="154912at2"/>
<keyword evidence="3" id="KW-1185">Reference proteome</keyword>
<proteinExistence type="predicted"/>
<sequence>MSHPLTPARPSDTGLRGRLPRYALYLAGCVVFASGATLFIHSGLGVDPLDVLSLGILEHVPLTIGLAQAMIAAVCVALWSVWNRRRPVVMPFVTFLLCGSLIDLMRLADPQWIRPVPALALAVLLCAYGSGLIIMSGTGIRAMDLIVISLHQRMGVPFWAAKVGVEAVLLTLGWLLGGPVGVGTLAFLVFVDGLIQPFMAFNARVLKLTNHGLAAPAAGSSRPLRPVLGSAR</sequence>
<keyword evidence="1" id="KW-0472">Membrane</keyword>
<accession>A0A1I4L240</accession>
<organism evidence="2 3">
    <name type="scientific">Streptomyces pini</name>
    <dbReference type="NCBI Taxonomy" id="1520580"/>
    <lineage>
        <taxon>Bacteria</taxon>
        <taxon>Bacillati</taxon>
        <taxon>Actinomycetota</taxon>
        <taxon>Actinomycetes</taxon>
        <taxon>Kitasatosporales</taxon>
        <taxon>Streptomycetaceae</taxon>
        <taxon>Streptomyces</taxon>
    </lineage>
</organism>
<feature type="transmembrane region" description="Helical" evidence="1">
    <location>
        <begin position="112"/>
        <end position="135"/>
    </location>
</feature>
<dbReference type="Pfam" id="PF19700">
    <property type="entry name" value="DUF6198"/>
    <property type="match status" value="1"/>
</dbReference>
<evidence type="ECO:0000313" key="3">
    <source>
        <dbReference type="Proteomes" id="UP000198928"/>
    </source>
</evidence>
<evidence type="ECO:0000256" key="1">
    <source>
        <dbReference type="SAM" id="Phobius"/>
    </source>
</evidence>
<evidence type="ECO:0000313" key="2">
    <source>
        <dbReference type="EMBL" id="SFL84893.1"/>
    </source>
</evidence>
<feature type="transmembrane region" description="Helical" evidence="1">
    <location>
        <begin position="88"/>
        <end position="106"/>
    </location>
</feature>
<dbReference type="RefSeq" id="WP_093852304.1">
    <property type="nucleotide sequence ID" value="NZ_FOSG01000029.1"/>
</dbReference>
<dbReference type="EMBL" id="FOSG01000029">
    <property type="protein sequence ID" value="SFL84893.1"/>
    <property type="molecule type" value="Genomic_DNA"/>
</dbReference>
<dbReference type="Proteomes" id="UP000198928">
    <property type="component" value="Unassembled WGS sequence"/>
</dbReference>
<protein>
    <recommendedName>
        <fullName evidence="4">Membrane protein YczE</fullName>
    </recommendedName>
</protein>
<gene>
    <name evidence="2" type="ORF">SAMN05192584_12928</name>
</gene>
<dbReference type="InterPro" id="IPR038750">
    <property type="entry name" value="YczE/YyaS-like"/>
</dbReference>
<dbReference type="PANTHER" id="PTHR40078">
    <property type="entry name" value="INTEGRAL MEMBRANE PROTEIN-RELATED"/>
    <property type="match status" value="1"/>
</dbReference>
<reference evidence="3" key="1">
    <citation type="submission" date="2016-10" db="EMBL/GenBank/DDBJ databases">
        <authorList>
            <person name="Varghese N."/>
            <person name="Submissions S."/>
        </authorList>
    </citation>
    <scope>NUCLEOTIDE SEQUENCE [LARGE SCALE GENOMIC DNA]</scope>
    <source>
        <strain evidence="3">PL19</strain>
    </source>
</reference>
<evidence type="ECO:0008006" key="4">
    <source>
        <dbReference type="Google" id="ProtNLM"/>
    </source>
</evidence>
<name>A0A1I4L240_9ACTN</name>